<organism evidence="1 2">
    <name type="scientific">Pseudopedobacter saltans</name>
    <dbReference type="NCBI Taxonomy" id="151895"/>
    <lineage>
        <taxon>Bacteria</taxon>
        <taxon>Pseudomonadati</taxon>
        <taxon>Bacteroidota</taxon>
        <taxon>Sphingobacteriia</taxon>
        <taxon>Sphingobacteriales</taxon>
        <taxon>Sphingobacteriaceae</taxon>
        <taxon>Pseudopedobacter</taxon>
    </lineage>
</organism>
<sequence length="244" mass="27731">MVDFILSYSLFLSKKPTNILENHHIVILQKSIVKFFLIAAFVFFAHNNLFAQRILGDCTIYYTVTYKDKDKDSLVVVNALKTVYIHGAKVRTDFSFSTSNYLQTVIQNNNLGTVTVLKEIGVNKYKTTLDSSGWRLHNTIYNNIKTNTDEDFVKVILGYRCGKATLSLENGAKYDAYYTLDVTPSSKENKYQFKDVPGVILQYESVDESTASPIVIKAKSINLMPISDHLFNIPTKGYRISNDF</sequence>
<dbReference type="EMBL" id="QFOI01000022">
    <property type="protein sequence ID" value="PZP51750.1"/>
    <property type="molecule type" value="Genomic_DNA"/>
</dbReference>
<dbReference type="Proteomes" id="UP000249645">
    <property type="component" value="Unassembled WGS sequence"/>
</dbReference>
<dbReference type="AlphaFoldDB" id="A0A2W5FDM5"/>
<gene>
    <name evidence="1" type="ORF">DI598_02475</name>
</gene>
<comment type="caution">
    <text evidence="1">The sequence shown here is derived from an EMBL/GenBank/DDBJ whole genome shotgun (WGS) entry which is preliminary data.</text>
</comment>
<evidence type="ECO:0000313" key="1">
    <source>
        <dbReference type="EMBL" id="PZP51750.1"/>
    </source>
</evidence>
<proteinExistence type="predicted"/>
<accession>A0A2W5FDM5</accession>
<name>A0A2W5FDM5_9SPHI</name>
<reference evidence="1 2" key="1">
    <citation type="submission" date="2017-11" db="EMBL/GenBank/DDBJ databases">
        <title>Infants hospitalized years apart are colonized by the same room-sourced microbial strains.</title>
        <authorList>
            <person name="Brooks B."/>
            <person name="Olm M.R."/>
            <person name="Firek B.A."/>
            <person name="Baker R."/>
            <person name="Thomas B.C."/>
            <person name="Morowitz M.J."/>
            <person name="Banfield J.F."/>
        </authorList>
    </citation>
    <scope>NUCLEOTIDE SEQUENCE [LARGE SCALE GENOMIC DNA]</scope>
    <source>
        <strain evidence="1">S2_009_000_R2_76</strain>
    </source>
</reference>
<evidence type="ECO:0008006" key="3">
    <source>
        <dbReference type="Google" id="ProtNLM"/>
    </source>
</evidence>
<protein>
    <recommendedName>
        <fullName evidence="3">DUF4412 domain-containing protein</fullName>
    </recommendedName>
</protein>
<evidence type="ECO:0000313" key="2">
    <source>
        <dbReference type="Proteomes" id="UP000249645"/>
    </source>
</evidence>